<keyword evidence="3" id="KW-1185">Reference proteome</keyword>
<dbReference type="GeneID" id="14887358"/>
<gene>
    <name evidence="2" type="ORF">EIN_221700</name>
</gene>
<keyword evidence="1" id="KW-0732">Signal</keyword>
<evidence type="ECO:0000313" key="2">
    <source>
        <dbReference type="EMBL" id="ELP88047.1"/>
    </source>
</evidence>
<evidence type="ECO:0000313" key="3">
    <source>
        <dbReference type="Proteomes" id="UP000014680"/>
    </source>
</evidence>
<proteinExistence type="predicted"/>
<feature type="non-terminal residue" evidence="2">
    <location>
        <position position="1"/>
    </location>
</feature>
<dbReference type="AlphaFoldDB" id="A0A0A1U1Y8"/>
<name>A0A0A1U1Y8_ENTIV</name>
<feature type="signal peptide" evidence="1">
    <location>
        <begin position="1"/>
        <end position="21"/>
    </location>
</feature>
<feature type="chain" id="PRO_5001980137" description="Receptor L-domain domain-containing protein" evidence="1">
    <location>
        <begin position="22"/>
        <end position="302"/>
    </location>
</feature>
<evidence type="ECO:0000256" key="1">
    <source>
        <dbReference type="SAM" id="SignalP"/>
    </source>
</evidence>
<feature type="non-terminal residue" evidence="2">
    <location>
        <position position="302"/>
    </location>
</feature>
<sequence length="302" mass="34535">MEVPIWVFMLIVPMYSMTCRPIGVDCSIGFLLENGEKSDETRKCTTVSVMYNFVMTKSCLSAFDVAPTLEIENNCELTIDVGMFKTKGGIIVSPYVNTTVSGVTNLNELKSFQLGTKSRLTIMGDLVFDSDYTMPYVSCSLNVYGDVIVRGSAVFQLNEQELTVTNLRLYDTSVFVGYGNILLDNIFELRNNSTLTFSYNKQFQQLKGTSSNTTKTRRKCSINKLRKEHRHFSNQFNSIYEKNDRRYVLETDEMEFSTKATSDNYDDLGELMIYLYDESSITVSEWITMNYTNIFLNDNHSN</sequence>
<protein>
    <recommendedName>
        <fullName evidence="4">Receptor L-domain domain-containing protein</fullName>
    </recommendedName>
</protein>
<accession>A0A0A1U1Y8</accession>
<dbReference type="RefSeq" id="XP_004254818.1">
    <property type="nucleotide sequence ID" value="XM_004254770.1"/>
</dbReference>
<dbReference type="EMBL" id="KB206756">
    <property type="protein sequence ID" value="ELP88047.1"/>
    <property type="molecule type" value="Genomic_DNA"/>
</dbReference>
<organism evidence="2 3">
    <name type="scientific">Entamoeba invadens IP1</name>
    <dbReference type="NCBI Taxonomy" id="370355"/>
    <lineage>
        <taxon>Eukaryota</taxon>
        <taxon>Amoebozoa</taxon>
        <taxon>Evosea</taxon>
        <taxon>Archamoebae</taxon>
        <taxon>Mastigamoebida</taxon>
        <taxon>Entamoebidae</taxon>
        <taxon>Entamoeba</taxon>
    </lineage>
</organism>
<dbReference type="VEuPathDB" id="AmoebaDB:EIN_221700"/>
<dbReference type="Proteomes" id="UP000014680">
    <property type="component" value="Unassembled WGS sequence"/>
</dbReference>
<evidence type="ECO:0008006" key="4">
    <source>
        <dbReference type="Google" id="ProtNLM"/>
    </source>
</evidence>
<dbReference type="KEGG" id="eiv:EIN_221700"/>
<reference evidence="2 3" key="1">
    <citation type="submission" date="2012-10" db="EMBL/GenBank/DDBJ databases">
        <authorList>
            <person name="Zafar N."/>
            <person name="Inman J."/>
            <person name="Hall N."/>
            <person name="Lorenzi H."/>
            <person name="Caler E."/>
        </authorList>
    </citation>
    <scope>NUCLEOTIDE SEQUENCE [LARGE SCALE GENOMIC DNA]</scope>
    <source>
        <strain evidence="2 3">IP1</strain>
    </source>
</reference>